<accession>A0A4Y5JUY0</accession>
<organism evidence="1 2">
    <name type="scientific">Pseudomonas phage vB_PaeM_PA5oct</name>
    <dbReference type="NCBI Taxonomy" id="2163605"/>
    <lineage>
        <taxon>Viruses</taxon>
        <taxon>Duplodnaviria</taxon>
        <taxon>Heunggongvirae</taxon>
        <taxon>Uroviricota</taxon>
        <taxon>Caudoviricetes</taxon>
        <taxon>Arenbergviridae</taxon>
        <taxon>Wroclawvirus</taxon>
        <taxon>Wroclawvirus PA5oct</taxon>
    </lineage>
</organism>
<sequence length="85" mass="10116">MPKLYVNKKHDTIYLQLDHFSSNTVSPINYNEDVEYVIDRIRSLHKSGFGFSHMNTLQEYLTARTEQDKKFKLKVEDFEVVSFKI</sequence>
<reference evidence="2" key="1">
    <citation type="journal article" date="2020" name="bioRxiv">
        <title>Integrative omics analysis of Pseudomonas aeruginosa virus PA5oct highlights the molecular complexity of jumbo phages.</title>
        <authorList>
            <person name="Lood C."/>
            <person name="Danis-Wlodarczyk K."/>
            <person name="Blasdel B.G."/>
            <person name="Jang H.B."/>
            <person name="Vandenheuvel D."/>
            <person name="Briers Y."/>
            <person name="Noben J.-P."/>
            <person name="van Noort V."/>
            <person name="Drulis-Kawa Z."/>
            <person name="Lavigne R."/>
        </authorList>
    </citation>
    <scope>NUCLEOTIDE SEQUENCE [LARGE SCALE GENOMIC DNA]</scope>
</reference>
<gene>
    <name evidence="1" type="ORF">EST35_0049</name>
</gene>
<evidence type="ECO:0000313" key="1">
    <source>
        <dbReference type="EMBL" id="QCG75932.1"/>
    </source>
</evidence>
<dbReference type="Proteomes" id="UP000316733">
    <property type="component" value="Segment"/>
</dbReference>
<keyword evidence="2" id="KW-1185">Reference proteome</keyword>
<evidence type="ECO:0000313" key="2">
    <source>
        <dbReference type="Proteomes" id="UP000316733"/>
    </source>
</evidence>
<protein>
    <submittedName>
        <fullName evidence="1">Uncharacterized protein</fullName>
    </submittedName>
</protein>
<proteinExistence type="predicted"/>
<dbReference type="EMBL" id="MK797984">
    <property type="protein sequence ID" value="QCG75932.1"/>
    <property type="molecule type" value="Genomic_DNA"/>
</dbReference>
<name>A0A4Y5JUY0_9CAUD</name>